<comment type="caution">
    <text evidence="10">Lacks conserved residue(s) required for the propagation of feature annotation.</text>
</comment>
<evidence type="ECO:0000313" key="15">
    <source>
        <dbReference type="EMBL" id="QEH94613.1"/>
    </source>
</evidence>
<protein>
    <recommendedName>
        <fullName evidence="10">tRNA dimethylallyltransferase</fullName>
        <ecNumber evidence="10">2.5.1.75</ecNumber>
    </recommendedName>
    <alternativeName>
        <fullName evidence="10">Dimethylallyl diphosphate:tRNA dimethylallyltransferase</fullName>
        <shortName evidence="10">DMAPP:tRNA dimethylallyltransferase</shortName>
        <shortName evidence="10">DMATase</shortName>
    </alternativeName>
    <alternativeName>
        <fullName evidence="10">Isopentenyl-diphosphate:tRNA isopentenyltransferase</fullName>
        <shortName evidence="10">IPP transferase</shortName>
        <shortName evidence="10">IPPT</shortName>
        <shortName evidence="10">IPTase</shortName>
    </alternativeName>
</protein>
<feature type="binding site" evidence="10">
    <location>
        <begin position="10"/>
        <end position="17"/>
    </location>
    <ligand>
        <name>ATP</name>
        <dbReference type="ChEBI" id="CHEBI:30616"/>
    </ligand>
</feature>
<evidence type="ECO:0000256" key="4">
    <source>
        <dbReference type="ARBA" id="ARBA00022679"/>
    </source>
</evidence>
<feature type="binding site" evidence="10">
    <location>
        <begin position="12"/>
        <end position="17"/>
    </location>
    <ligand>
        <name>substrate</name>
    </ligand>
</feature>
<evidence type="ECO:0000256" key="7">
    <source>
        <dbReference type="ARBA" id="ARBA00022840"/>
    </source>
</evidence>
<dbReference type="InterPro" id="IPR027417">
    <property type="entry name" value="P-loop_NTPase"/>
</dbReference>
<evidence type="ECO:0000256" key="5">
    <source>
        <dbReference type="ARBA" id="ARBA00022694"/>
    </source>
</evidence>
<dbReference type="EC" id="2.5.1.75" evidence="10"/>
<comment type="subunit">
    <text evidence="10">Monomer.</text>
</comment>
<proteinExistence type="inferred from homology"/>
<evidence type="ECO:0000256" key="8">
    <source>
        <dbReference type="ARBA" id="ARBA00022842"/>
    </source>
</evidence>
<evidence type="ECO:0000256" key="3">
    <source>
        <dbReference type="ARBA" id="ARBA00005842"/>
    </source>
</evidence>
<dbReference type="EMBL" id="CP043031">
    <property type="protein sequence ID" value="QEH94613.1"/>
    <property type="molecule type" value="Genomic_DNA"/>
</dbReference>
<dbReference type="InterPro" id="IPR018022">
    <property type="entry name" value="IPT"/>
</dbReference>
<gene>
    <name evidence="10 15" type="primary">miaA</name>
    <name evidence="15" type="ORF">FV141_05020</name>
</gene>
<feature type="compositionally biased region" description="Basic residues" evidence="14">
    <location>
        <begin position="323"/>
        <end position="332"/>
    </location>
</feature>
<feature type="site" description="Interaction with substrate tRNA" evidence="10">
    <location>
        <position position="122"/>
    </location>
</feature>
<dbReference type="PANTHER" id="PTHR11088">
    <property type="entry name" value="TRNA DIMETHYLALLYLTRANSFERASE"/>
    <property type="match status" value="1"/>
</dbReference>
<dbReference type="Gene3D" id="3.40.50.300">
    <property type="entry name" value="P-loop containing nucleotide triphosphate hydrolases"/>
    <property type="match status" value="1"/>
</dbReference>
<comment type="function">
    <text evidence="2 10 12">Catalyzes the transfer of a dimethylallyl group onto the adenine at position 37 in tRNAs that read codons beginning with uridine, leading to the formation of N6-(dimethylallyl)adenosine (i(6)A).</text>
</comment>
<evidence type="ECO:0000256" key="11">
    <source>
        <dbReference type="RuleBase" id="RU003783"/>
    </source>
</evidence>
<dbReference type="Pfam" id="PF01715">
    <property type="entry name" value="IPPT"/>
    <property type="match status" value="1"/>
</dbReference>
<dbReference type="Gene3D" id="1.10.20.140">
    <property type="match status" value="1"/>
</dbReference>
<evidence type="ECO:0000256" key="13">
    <source>
        <dbReference type="RuleBase" id="RU003785"/>
    </source>
</evidence>
<keyword evidence="4 10" id="KW-0808">Transferase</keyword>
<organism evidence="15 16">
    <name type="scientific">Dermacoccus abyssi</name>
    <dbReference type="NCBI Taxonomy" id="322596"/>
    <lineage>
        <taxon>Bacteria</taxon>
        <taxon>Bacillati</taxon>
        <taxon>Actinomycetota</taxon>
        <taxon>Actinomycetes</taxon>
        <taxon>Micrococcales</taxon>
        <taxon>Dermacoccaceae</taxon>
        <taxon>Dermacoccus</taxon>
    </lineage>
</organism>
<evidence type="ECO:0000256" key="2">
    <source>
        <dbReference type="ARBA" id="ARBA00003213"/>
    </source>
</evidence>
<comment type="cofactor">
    <cofactor evidence="1 10">
        <name>Mg(2+)</name>
        <dbReference type="ChEBI" id="CHEBI:18420"/>
    </cofactor>
</comment>
<evidence type="ECO:0000256" key="1">
    <source>
        <dbReference type="ARBA" id="ARBA00001946"/>
    </source>
</evidence>
<evidence type="ECO:0000256" key="10">
    <source>
        <dbReference type="HAMAP-Rule" id="MF_00185"/>
    </source>
</evidence>
<keyword evidence="7 10" id="KW-0067">ATP-binding</keyword>
<dbReference type="InterPro" id="IPR039657">
    <property type="entry name" value="Dimethylallyltransferase"/>
</dbReference>
<keyword evidence="6 10" id="KW-0547">Nucleotide-binding</keyword>
<feature type="site" description="Interaction with substrate tRNA" evidence="10">
    <location>
        <position position="101"/>
    </location>
</feature>
<dbReference type="Proteomes" id="UP000323565">
    <property type="component" value="Chromosome"/>
</dbReference>
<dbReference type="GO" id="GO:0052381">
    <property type="term" value="F:tRNA dimethylallyltransferase activity"/>
    <property type="evidence" value="ECO:0007669"/>
    <property type="project" value="UniProtKB-EC"/>
</dbReference>
<evidence type="ECO:0000313" key="16">
    <source>
        <dbReference type="Proteomes" id="UP000323565"/>
    </source>
</evidence>
<evidence type="ECO:0000256" key="6">
    <source>
        <dbReference type="ARBA" id="ARBA00022741"/>
    </source>
</evidence>
<reference evidence="15 16" key="1">
    <citation type="submission" date="2019-08" db="EMBL/GenBank/DDBJ databases">
        <title>Dermacoccus abyssi strain HZAU 226, whole genome Nanopore sequencing project.</title>
        <authorList>
            <person name="Guo A."/>
            <person name="Zhang X."/>
            <person name="Ruan Y."/>
            <person name="Liu W."/>
            <person name="Chen Q."/>
            <person name="Gu L."/>
        </authorList>
    </citation>
    <scope>NUCLEOTIDE SEQUENCE [LARGE SCALE GENOMIC DNA]</scope>
    <source>
        <strain evidence="15 16">HZAU 226</strain>
    </source>
</reference>
<evidence type="ECO:0000256" key="9">
    <source>
        <dbReference type="ARBA" id="ARBA00049563"/>
    </source>
</evidence>
<comment type="catalytic activity">
    <reaction evidence="9 10 11">
        <text>adenosine(37) in tRNA + dimethylallyl diphosphate = N(6)-dimethylallyladenosine(37) in tRNA + diphosphate</text>
        <dbReference type="Rhea" id="RHEA:26482"/>
        <dbReference type="Rhea" id="RHEA-COMP:10162"/>
        <dbReference type="Rhea" id="RHEA-COMP:10375"/>
        <dbReference type="ChEBI" id="CHEBI:33019"/>
        <dbReference type="ChEBI" id="CHEBI:57623"/>
        <dbReference type="ChEBI" id="CHEBI:74411"/>
        <dbReference type="ChEBI" id="CHEBI:74415"/>
        <dbReference type="EC" id="2.5.1.75"/>
    </reaction>
</comment>
<sequence>MRPRVIAVVGPTATGKSDLSLDLAERLGGEIVNADASQFYRGMDIGTAKLPVGERRGIRHHQIDTLDILDEATIARFQREARADIQGVLARGNVPIVVGGSGLYLRAALDVLEIPPTDPQVRAHFEQRLEDEGSGALHRELAEQDPAAAADILASNGRRVVRALEVIALTGRPFSATAPTKTFLEPTIVLGLQADPTELVTRIERRVDLMWERGLLDEVRELDARGLRNGRTASRAIGYSQALEHLDGLLDERAAKEATAIATRQFARRQRAWFRPDPRPVWLPYDAPDLLARAMAEVDGYSPARHGVAVSHSQARVVDRSRASKSGKRCGE</sequence>
<dbReference type="HAMAP" id="MF_00185">
    <property type="entry name" value="IPP_trans"/>
    <property type="match status" value="1"/>
</dbReference>
<accession>A0ABX5ZD12</accession>
<comment type="similarity">
    <text evidence="3 10 13">Belongs to the IPP transferase family.</text>
</comment>
<dbReference type="SUPFAM" id="SSF52540">
    <property type="entry name" value="P-loop containing nucleoside triphosphate hydrolases"/>
    <property type="match status" value="1"/>
</dbReference>
<keyword evidence="5 10" id="KW-0819">tRNA processing</keyword>
<name>A0ABX5ZD12_9MICO</name>
<dbReference type="PANTHER" id="PTHR11088:SF60">
    <property type="entry name" value="TRNA DIMETHYLALLYLTRANSFERASE"/>
    <property type="match status" value="1"/>
</dbReference>
<dbReference type="NCBIfam" id="TIGR00174">
    <property type="entry name" value="miaA"/>
    <property type="match status" value="1"/>
</dbReference>
<evidence type="ECO:0000256" key="14">
    <source>
        <dbReference type="SAM" id="MobiDB-lite"/>
    </source>
</evidence>
<evidence type="ECO:0000256" key="12">
    <source>
        <dbReference type="RuleBase" id="RU003784"/>
    </source>
</evidence>
<keyword evidence="16" id="KW-1185">Reference proteome</keyword>
<feature type="region of interest" description="Disordered" evidence="14">
    <location>
        <begin position="312"/>
        <end position="332"/>
    </location>
</feature>
<keyword evidence="8 10" id="KW-0460">Magnesium</keyword>